<dbReference type="Gene3D" id="3.40.630.30">
    <property type="match status" value="1"/>
</dbReference>
<gene>
    <name evidence="1" type="ORF">METZ01_LOCUS72242</name>
</gene>
<dbReference type="EMBL" id="UINC01005146">
    <property type="protein sequence ID" value="SVA19388.1"/>
    <property type="molecule type" value="Genomic_DNA"/>
</dbReference>
<dbReference type="SUPFAM" id="SSF55729">
    <property type="entry name" value="Acyl-CoA N-acyltransferases (Nat)"/>
    <property type="match status" value="1"/>
</dbReference>
<dbReference type="InterPro" id="IPR016181">
    <property type="entry name" value="Acyl_CoA_acyltransferase"/>
</dbReference>
<evidence type="ECO:0008006" key="2">
    <source>
        <dbReference type="Google" id="ProtNLM"/>
    </source>
</evidence>
<organism evidence="1">
    <name type="scientific">marine metagenome</name>
    <dbReference type="NCBI Taxonomy" id="408172"/>
    <lineage>
        <taxon>unclassified sequences</taxon>
        <taxon>metagenomes</taxon>
        <taxon>ecological metagenomes</taxon>
    </lineage>
</organism>
<reference evidence="1" key="1">
    <citation type="submission" date="2018-05" db="EMBL/GenBank/DDBJ databases">
        <authorList>
            <person name="Lanie J.A."/>
            <person name="Ng W.-L."/>
            <person name="Kazmierczak K.M."/>
            <person name="Andrzejewski T.M."/>
            <person name="Davidsen T.M."/>
            <person name="Wayne K.J."/>
            <person name="Tettelin H."/>
            <person name="Glass J.I."/>
            <person name="Rusch D."/>
            <person name="Podicherti R."/>
            <person name="Tsui H.-C.T."/>
            <person name="Winkler M.E."/>
        </authorList>
    </citation>
    <scope>NUCLEOTIDE SEQUENCE</scope>
</reference>
<dbReference type="AlphaFoldDB" id="A0A381TVA3"/>
<evidence type="ECO:0000313" key="1">
    <source>
        <dbReference type="EMBL" id="SVA19388.1"/>
    </source>
</evidence>
<name>A0A381TVA3_9ZZZZ</name>
<accession>A0A381TVA3</accession>
<protein>
    <recommendedName>
        <fullName evidence="2">N-acetyltransferase domain-containing protein</fullName>
    </recommendedName>
</protein>
<sequence length="141" mass="16463">VIKGIFKKHRDVFPYLRFDSLKNKIEEGKVVYDTGVVITYNKYKRKQKLGNVQAKMGDIVIQEIVKDEGGDAENVFERFVDFVDEDVWLTVRRDNERAKKFYDRVGMELVGEVLWVHGTLSGDVYLYKQNPATSLMFHELP</sequence>
<proteinExistence type="predicted"/>
<feature type="non-terminal residue" evidence="1">
    <location>
        <position position="1"/>
    </location>
</feature>